<evidence type="ECO:0000313" key="3">
    <source>
        <dbReference type="Proteomes" id="UP000436468"/>
    </source>
</evidence>
<evidence type="ECO:0000313" key="2">
    <source>
        <dbReference type="EMBL" id="MVT69977.1"/>
    </source>
</evidence>
<reference evidence="2 3" key="1">
    <citation type="submission" date="2019-12" db="EMBL/GenBank/DDBJ databases">
        <title>Draft genome sequences Bradyrhizobium cajani AMBPC1010, Bradyrhizobium pachyrhizi AMBPC1040 and Bradyrhizobium yuanmingense ALSPC3051, three plant growth promoting strains isolated from nodules of Cajanus cajan L. in Dominican Republic.</title>
        <authorList>
            <person name="Flores-Felix J.D."/>
            <person name="Araujo J."/>
            <person name="Diaz-Alcantara C."/>
            <person name="Gonzalez-Andres F."/>
            <person name="Velazquez E."/>
        </authorList>
    </citation>
    <scope>NUCLEOTIDE SEQUENCE [LARGE SCALE GENOMIC DNA]</scope>
    <source>
        <strain evidence="2 3">1040</strain>
    </source>
</reference>
<gene>
    <name evidence="2" type="ORF">GPL21_33375</name>
</gene>
<feature type="region of interest" description="Disordered" evidence="1">
    <location>
        <begin position="1"/>
        <end position="26"/>
    </location>
</feature>
<name>A0A844SUK2_9BRAD</name>
<dbReference type="EMBL" id="WQNF01000036">
    <property type="protein sequence ID" value="MVT69977.1"/>
    <property type="molecule type" value="Genomic_DNA"/>
</dbReference>
<proteinExistence type="predicted"/>
<keyword evidence="3" id="KW-1185">Reference proteome</keyword>
<dbReference type="Proteomes" id="UP000436468">
    <property type="component" value="Unassembled WGS sequence"/>
</dbReference>
<dbReference type="AlphaFoldDB" id="A0A844SUK2"/>
<sequence>MSTAAARRLDRASDASRPKNSDNPVARFRPGEFYRLMAIRYGRRLPPNDDGARFRDRMLDTLAMSGKDGRQRAIRFLAFRCDWMTPAARAAAIEAAFNARRYWSPEALGNDLEVTEAEHGRARIRTFRVAGMTDADMKARRDAKAAARKREQRLRERLDQTPRASKPSRRVDAVLNILPKDGWWNVTAIVSQLERSKAIVFADLDRETGSLRPAVHRAIKHGVKEGRLEARTVPGSKMSEAMQIKRGPRA</sequence>
<dbReference type="RefSeq" id="WP_157348082.1">
    <property type="nucleotide sequence ID" value="NZ_WQNF01000036.1"/>
</dbReference>
<accession>A0A844SUK2</accession>
<evidence type="ECO:0000256" key="1">
    <source>
        <dbReference type="SAM" id="MobiDB-lite"/>
    </source>
</evidence>
<feature type="compositionally biased region" description="Basic and acidic residues" evidence="1">
    <location>
        <begin position="7"/>
        <end position="20"/>
    </location>
</feature>
<organism evidence="2 3">
    <name type="scientific">Bradyrhizobium pachyrhizi</name>
    <dbReference type="NCBI Taxonomy" id="280333"/>
    <lineage>
        <taxon>Bacteria</taxon>
        <taxon>Pseudomonadati</taxon>
        <taxon>Pseudomonadota</taxon>
        <taxon>Alphaproteobacteria</taxon>
        <taxon>Hyphomicrobiales</taxon>
        <taxon>Nitrobacteraceae</taxon>
        <taxon>Bradyrhizobium</taxon>
    </lineage>
</organism>
<comment type="caution">
    <text evidence="2">The sequence shown here is derived from an EMBL/GenBank/DDBJ whole genome shotgun (WGS) entry which is preliminary data.</text>
</comment>
<protein>
    <submittedName>
        <fullName evidence="2">Uncharacterized protein</fullName>
    </submittedName>
</protein>